<dbReference type="OrthoDB" id="3482507at2"/>
<organism evidence="1 2">
    <name type="scientific">Actinomadura syzygii</name>
    <dbReference type="NCBI Taxonomy" id="1427538"/>
    <lineage>
        <taxon>Bacteria</taxon>
        <taxon>Bacillati</taxon>
        <taxon>Actinomycetota</taxon>
        <taxon>Actinomycetes</taxon>
        <taxon>Streptosporangiales</taxon>
        <taxon>Thermomonosporaceae</taxon>
        <taxon>Actinomadura</taxon>
    </lineage>
</organism>
<protein>
    <recommendedName>
        <fullName evidence="3">Guanylate cyclase domain-containing protein</fullName>
    </recommendedName>
</protein>
<gene>
    <name evidence="1" type="ORF">FXF65_06420</name>
</gene>
<dbReference type="Gene3D" id="3.30.70.1230">
    <property type="entry name" value="Nucleotide cyclase"/>
    <property type="match status" value="1"/>
</dbReference>
<dbReference type="InterPro" id="IPR029787">
    <property type="entry name" value="Nucleotide_cyclase"/>
</dbReference>
<evidence type="ECO:0008006" key="3">
    <source>
        <dbReference type="Google" id="ProtNLM"/>
    </source>
</evidence>
<dbReference type="EMBL" id="VSFF01000002">
    <property type="protein sequence ID" value="TYC17616.1"/>
    <property type="molecule type" value="Genomic_DNA"/>
</dbReference>
<accession>A0A5D0UII5</accession>
<dbReference type="AlphaFoldDB" id="A0A5D0UII5"/>
<dbReference type="SUPFAM" id="SSF55073">
    <property type="entry name" value="Nucleotide cyclase"/>
    <property type="match status" value="1"/>
</dbReference>
<sequence length="193" mass="21837">MHKSLVAVDIIAFGDLHRDTEHQVRLRNNMYELVARALDVTGLALSDCHHEDRGDGALIVAPSDVDPCHLMDPLAHHLAALLRRENRYVAPNHRLRLRAAVHFGHVDRDDHGVVGRAPVDLFRHLEAPAFKRAMARTPSADLGLIVSDSLFRDAVQRGGLVDHDAYQSIRVTMKETRTKAWLWLPPRPERRLN</sequence>
<name>A0A5D0UII5_9ACTN</name>
<reference evidence="1 2" key="1">
    <citation type="submission" date="2019-08" db="EMBL/GenBank/DDBJ databases">
        <title>Actinomadura sp. nov. CYP1-5 isolated from mountain soil.</title>
        <authorList>
            <person name="Songsumanus A."/>
            <person name="Kuncharoen N."/>
            <person name="Kudo T."/>
            <person name="Yuki M."/>
            <person name="Igarashi Y."/>
            <person name="Tanasupawat S."/>
        </authorList>
    </citation>
    <scope>NUCLEOTIDE SEQUENCE [LARGE SCALE GENOMIC DNA]</scope>
    <source>
        <strain evidence="1 2">GKU157</strain>
    </source>
</reference>
<comment type="caution">
    <text evidence="1">The sequence shown here is derived from an EMBL/GenBank/DDBJ whole genome shotgun (WGS) entry which is preliminary data.</text>
</comment>
<evidence type="ECO:0000313" key="1">
    <source>
        <dbReference type="EMBL" id="TYC17616.1"/>
    </source>
</evidence>
<proteinExistence type="predicted"/>
<keyword evidence="2" id="KW-1185">Reference proteome</keyword>
<evidence type="ECO:0000313" key="2">
    <source>
        <dbReference type="Proteomes" id="UP000322634"/>
    </source>
</evidence>
<dbReference type="Proteomes" id="UP000322634">
    <property type="component" value="Unassembled WGS sequence"/>
</dbReference>
<dbReference type="RefSeq" id="WP_148348758.1">
    <property type="nucleotide sequence ID" value="NZ_JBHSBF010000003.1"/>
</dbReference>